<dbReference type="SMART" id="SM00982">
    <property type="entry name" value="TRCF"/>
    <property type="match status" value="1"/>
</dbReference>
<dbReference type="SUPFAM" id="SSF141259">
    <property type="entry name" value="CarD-like"/>
    <property type="match status" value="1"/>
</dbReference>
<dbReference type="InterPro" id="IPR014001">
    <property type="entry name" value="Helicase_ATP-bd"/>
</dbReference>
<keyword evidence="2 13" id="KW-0963">Cytoplasm</keyword>
<reference evidence="17" key="1">
    <citation type="submission" date="2016-11" db="EMBL/GenBank/DDBJ databases">
        <authorList>
            <person name="Jaros S."/>
            <person name="Januszkiewicz K."/>
            <person name="Wedrychowicz H."/>
        </authorList>
    </citation>
    <scope>NUCLEOTIDE SEQUENCE [LARGE SCALE GENOMIC DNA]</scope>
    <source>
        <strain evidence="17">DSM 7057</strain>
    </source>
</reference>
<dbReference type="InterPro" id="IPR041471">
    <property type="entry name" value="UvrB_inter"/>
</dbReference>
<dbReference type="HAMAP" id="MF_00969">
    <property type="entry name" value="TRCF"/>
    <property type="match status" value="1"/>
</dbReference>
<dbReference type="Gene3D" id="3.90.1150.50">
    <property type="entry name" value="Transcription-repair-coupling factor, D7 domain"/>
    <property type="match status" value="1"/>
</dbReference>
<dbReference type="InterPro" id="IPR003711">
    <property type="entry name" value="CarD-like/TRCF_RID"/>
</dbReference>
<dbReference type="GO" id="GO:0016787">
    <property type="term" value="F:hydrolase activity"/>
    <property type="evidence" value="ECO:0007669"/>
    <property type="project" value="UniProtKB-KW"/>
</dbReference>
<evidence type="ECO:0000256" key="12">
    <source>
        <dbReference type="ARBA" id="ARBA00070128"/>
    </source>
</evidence>
<evidence type="ECO:0000256" key="4">
    <source>
        <dbReference type="ARBA" id="ARBA00022763"/>
    </source>
</evidence>
<dbReference type="InterPro" id="IPR037235">
    <property type="entry name" value="TRCF-like_C_D7"/>
</dbReference>
<keyword evidence="3 13" id="KW-0547">Nucleotide-binding</keyword>
<evidence type="ECO:0000256" key="7">
    <source>
        <dbReference type="ARBA" id="ARBA00022840"/>
    </source>
</evidence>
<dbReference type="Pfam" id="PF17757">
    <property type="entry name" value="UvrB_inter"/>
    <property type="match status" value="1"/>
</dbReference>
<sequence length="1179" mass="131340">MTLRFYAALPHYSVPEKYAVWNIFMSNFSTVLASKEGQVYIERSGMATRCRLAAEAFTQGRTVVLVARDREEYNSARALLTLFTPELSLADKSVSEPQWNSPCLTLPPLSQWQDRASWSARLAALYGLAQGRPRCIVCSVESLLLRHIPLDFFAARNLDLRKGSDYAPELLLDQAVEWGYERVPMVTRPGEMARRGDILDIFPTGHVKPVRLEFFGDTLDEMRVFDAESQRSLQGCDELVLLPASPLALDAKSLAAARERCDRMFAEGRISENECYSFKKSLDGGGLGLLPGSVLASPSLFEDWLPKDSLWLLPGESDSADALRDGRLNLKERLEAADAPLPQPASLALRKSSQPAPWNTFQRVYAEPLVMGVEERGLDLPERPLHSFIDLFPLPGAQDRPWQHLAAGLKEWKSSRRQIVLSFSSGRSRAKFLKLAEQDGIVPALRYAPEQRGLFALVSPFRSGAELVWDDVLVLGEDILYPKAEKTPRVSSRVFKGLDSFDDLKPGDLLVHRDYGIGRFAGLHHLDLNAAANDFLLVEYSGRDKLYVPADRLGLIQRFKGTEGVEPALDRLGGAAWVAGKEKARKAIEKIAADLVEMYAYRKVTKGFRYDPPGELYHEFEATFGFEETPDQAKAIQDVLDDMDRPRPMDRLVCGDVGFGKTEVALRAAFRAASEGRQVALLCPTTVLAEQHYQTFRARLAGFPVNVGLLSRFVPRPRQKEVLKAAAAGQIDILIGTHRILSSDVKLPNLTLLVLDEEQRFGVRHKEKLKALKKNVDVLTLTATPIPRTLQLSMSGIRELSIIETAPQDRKPVASAVLRKDDNVLRKVLEREIEREGQVFWVYNRVQGLERVAEYVRGLVPDARVGMAHGQMSEAELEDTMHKFWHGELDVLVCTSIVESGLDFPRANTLVVDQAQMFGLGQLYQLRGRVGRSDRQAYAFFVVPDAERLTAVAEERLRIILDMDYLGAGFQVAMEDLRLRGAGNILGEVQSGHMCRVGLDLYLEMLEEAVGRLKGTPESLVSETELTLGLPAHIPASYIDDGRERLRCYKALTSAQGGAAREEIALSIRDRFGPFPEELANFLAVLDFKQFLTELQVQKADVHREHVRLTWPDGQTAVQPERIVALAASMPGALMQPPAGLTLPLAKDMPLAGGLDRLRQALEDIRMPVAEKAEEKAPA</sequence>
<evidence type="ECO:0000259" key="14">
    <source>
        <dbReference type="PROSITE" id="PS51192"/>
    </source>
</evidence>
<dbReference type="EC" id="3.6.4.-" evidence="13"/>
<dbReference type="GO" id="GO:0005737">
    <property type="term" value="C:cytoplasm"/>
    <property type="evidence" value="ECO:0007669"/>
    <property type="project" value="UniProtKB-SubCell"/>
</dbReference>
<dbReference type="SMART" id="SM00487">
    <property type="entry name" value="DEXDc"/>
    <property type="match status" value="1"/>
</dbReference>
<gene>
    <name evidence="13" type="primary">mfd</name>
    <name evidence="16" type="ORF">SAMN02910291_00356</name>
</gene>
<dbReference type="Gene3D" id="3.30.2060.10">
    <property type="entry name" value="Penicillin-binding protein 1b domain"/>
    <property type="match status" value="1"/>
</dbReference>
<evidence type="ECO:0000256" key="1">
    <source>
        <dbReference type="ARBA" id="ARBA00004496"/>
    </source>
</evidence>
<dbReference type="PROSITE" id="PS51194">
    <property type="entry name" value="HELICASE_CTER"/>
    <property type="match status" value="1"/>
</dbReference>
<dbReference type="SUPFAM" id="SSF52540">
    <property type="entry name" value="P-loop containing nucleoside triphosphate hydrolases"/>
    <property type="match status" value="3"/>
</dbReference>
<dbReference type="InterPro" id="IPR005118">
    <property type="entry name" value="TRCF_C"/>
</dbReference>
<dbReference type="FunFam" id="3.40.50.300:FF:000546">
    <property type="entry name" value="Transcription-repair-coupling factor"/>
    <property type="match status" value="1"/>
</dbReference>
<evidence type="ECO:0000256" key="2">
    <source>
        <dbReference type="ARBA" id="ARBA00022490"/>
    </source>
</evidence>
<dbReference type="PANTHER" id="PTHR47964:SF1">
    <property type="entry name" value="ATP-DEPENDENT DNA HELICASE HOMOLOG RECG, CHLOROPLASTIC"/>
    <property type="match status" value="1"/>
</dbReference>
<dbReference type="InterPro" id="IPR047112">
    <property type="entry name" value="RecG/Mfd"/>
</dbReference>
<dbReference type="GO" id="GO:0006355">
    <property type="term" value="P:regulation of DNA-templated transcription"/>
    <property type="evidence" value="ECO:0007669"/>
    <property type="project" value="UniProtKB-UniRule"/>
</dbReference>
<keyword evidence="5 13" id="KW-0378">Hydrolase</keyword>
<name>A0AA94L1D0_DESDE</name>
<dbReference type="SMART" id="SM00490">
    <property type="entry name" value="HELICc"/>
    <property type="match status" value="1"/>
</dbReference>
<dbReference type="Pfam" id="PF00270">
    <property type="entry name" value="DEAD"/>
    <property type="match status" value="1"/>
</dbReference>
<evidence type="ECO:0000256" key="3">
    <source>
        <dbReference type="ARBA" id="ARBA00022741"/>
    </source>
</evidence>
<dbReference type="Pfam" id="PF02559">
    <property type="entry name" value="CarD_TRCF_RID"/>
    <property type="match status" value="1"/>
</dbReference>
<accession>A0AA94L1D0</accession>
<evidence type="ECO:0000256" key="11">
    <source>
        <dbReference type="ARBA" id="ARBA00061399"/>
    </source>
</evidence>
<evidence type="ECO:0000256" key="6">
    <source>
        <dbReference type="ARBA" id="ARBA00022806"/>
    </source>
</evidence>
<keyword evidence="4 13" id="KW-0227">DNA damage</keyword>
<keyword evidence="6 16" id="KW-0347">Helicase</keyword>
<evidence type="ECO:0000256" key="13">
    <source>
        <dbReference type="HAMAP-Rule" id="MF_00969"/>
    </source>
</evidence>
<feature type="domain" description="Helicase C-terminal" evidence="15">
    <location>
        <begin position="820"/>
        <end position="978"/>
    </location>
</feature>
<comment type="function">
    <text evidence="13">Couples transcription and DNA repair by recognizing RNA polymerase (RNAP) stalled at DNA lesions. Mediates ATP-dependent release of RNAP and its truncated transcript from the DNA, and recruitment of nucleotide excision repair machinery to the damaged site.</text>
</comment>
<dbReference type="Gene3D" id="3.40.50.11180">
    <property type="match status" value="1"/>
</dbReference>
<dbReference type="AlphaFoldDB" id="A0AA94L1D0"/>
<dbReference type="SMART" id="SM01058">
    <property type="entry name" value="CarD_TRCF"/>
    <property type="match status" value="1"/>
</dbReference>
<dbReference type="CDD" id="cd17991">
    <property type="entry name" value="DEXHc_TRCF"/>
    <property type="match status" value="1"/>
</dbReference>
<organism evidence="16 17">
    <name type="scientific">Desulfovibrio desulfuricans</name>
    <dbReference type="NCBI Taxonomy" id="876"/>
    <lineage>
        <taxon>Bacteria</taxon>
        <taxon>Pseudomonadati</taxon>
        <taxon>Thermodesulfobacteriota</taxon>
        <taxon>Desulfovibrionia</taxon>
        <taxon>Desulfovibrionales</taxon>
        <taxon>Desulfovibrionaceae</taxon>
        <taxon>Desulfovibrio</taxon>
    </lineage>
</organism>
<dbReference type="GO" id="GO:0003684">
    <property type="term" value="F:damaged DNA binding"/>
    <property type="evidence" value="ECO:0007669"/>
    <property type="project" value="InterPro"/>
</dbReference>
<dbReference type="InterPro" id="IPR001650">
    <property type="entry name" value="Helicase_C-like"/>
</dbReference>
<evidence type="ECO:0000313" key="16">
    <source>
        <dbReference type="EMBL" id="SFW19541.1"/>
    </source>
</evidence>
<evidence type="ECO:0000313" key="17">
    <source>
        <dbReference type="Proteomes" id="UP000182680"/>
    </source>
</evidence>
<dbReference type="Gene3D" id="2.40.10.170">
    <property type="match status" value="1"/>
</dbReference>
<dbReference type="PROSITE" id="PS51192">
    <property type="entry name" value="HELICASE_ATP_BIND_1"/>
    <property type="match status" value="1"/>
</dbReference>
<comment type="similarity">
    <text evidence="10 13">In the N-terminal section; belongs to the UvrB family.</text>
</comment>
<evidence type="ECO:0000256" key="8">
    <source>
        <dbReference type="ARBA" id="ARBA00023125"/>
    </source>
</evidence>
<evidence type="ECO:0000256" key="10">
    <source>
        <dbReference type="ARBA" id="ARBA00061104"/>
    </source>
</evidence>
<dbReference type="InterPro" id="IPR036101">
    <property type="entry name" value="CarD-like/TRCF_RID_sf"/>
</dbReference>
<evidence type="ECO:0000259" key="15">
    <source>
        <dbReference type="PROSITE" id="PS51194"/>
    </source>
</evidence>
<dbReference type="Proteomes" id="UP000182680">
    <property type="component" value="Unassembled WGS sequence"/>
</dbReference>
<dbReference type="GO" id="GO:0000716">
    <property type="term" value="P:transcription-coupled nucleotide-excision repair, DNA damage recognition"/>
    <property type="evidence" value="ECO:0007669"/>
    <property type="project" value="UniProtKB-UniRule"/>
</dbReference>
<dbReference type="SUPFAM" id="SSF143517">
    <property type="entry name" value="TRCF domain-like"/>
    <property type="match status" value="1"/>
</dbReference>
<dbReference type="Gene3D" id="3.40.50.300">
    <property type="entry name" value="P-loop containing nucleotide triphosphate hydrolases"/>
    <property type="match status" value="2"/>
</dbReference>
<proteinExistence type="inferred from homology"/>
<dbReference type="InterPro" id="IPR004576">
    <property type="entry name" value="Mfd"/>
</dbReference>
<dbReference type="Pfam" id="PF00271">
    <property type="entry name" value="Helicase_C"/>
    <property type="match status" value="1"/>
</dbReference>
<keyword evidence="8 13" id="KW-0238">DNA-binding</keyword>
<dbReference type="GO" id="GO:0003678">
    <property type="term" value="F:DNA helicase activity"/>
    <property type="evidence" value="ECO:0007669"/>
    <property type="project" value="TreeGrafter"/>
</dbReference>
<dbReference type="NCBIfam" id="TIGR00580">
    <property type="entry name" value="mfd"/>
    <property type="match status" value="1"/>
</dbReference>
<dbReference type="EMBL" id="FPIW01000003">
    <property type="protein sequence ID" value="SFW19541.1"/>
    <property type="molecule type" value="Genomic_DNA"/>
</dbReference>
<evidence type="ECO:0000256" key="5">
    <source>
        <dbReference type="ARBA" id="ARBA00022801"/>
    </source>
</evidence>
<dbReference type="PANTHER" id="PTHR47964">
    <property type="entry name" value="ATP-DEPENDENT DNA HELICASE HOMOLOG RECG, CHLOROPLASTIC"/>
    <property type="match status" value="1"/>
</dbReference>
<keyword evidence="9 13" id="KW-0234">DNA repair</keyword>
<comment type="subcellular location">
    <subcellularLocation>
        <location evidence="1 13">Cytoplasm</location>
    </subcellularLocation>
</comment>
<dbReference type="InterPro" id="IPR027417">
    <property type="entry name" value="P-loop_NTPase"/>
</dbReference>
<dbReference type="GO" id="GO:0005524">
    <property type="term" value="F:ATP binding"/>
    <property type="evidence" value="ECO:0007669"/>
    <property type="project" value="UniProtKB-UniRule"/>
</dbReference>
<comment type="caution">
    <text evidence="16">The sequence shown here is derived from an EMBL/GenBank/DDBJ whole genome shotgun (WGS) entry which is preliminary data.</text>
</comment>
<dbReference type="InterPro" id="IPR011545">
    <property type="entry name" value="DEAD/DEAH_box_helicase_dom"/>
</dbReference>
<evidence type="ECO:0000256" key="9">
    <source>
        <dbReference type="ARBA" id="ARBA00023204"/>
    </source>
</evidence>
<protein>
    <recommendedName>
        <fullName evidence="12 13">Transcription-repair-coupling factor</fullName>
        <shortName evidence="13">TRCF</shortName>
        <ecNumber evidence="13">3.6.4.-</ecNumber>
    </recommendedName>
</protein>
<feature type="domain" description="Helicase ATP-binding" evidence="14">
    <location>
        <begin position="642"/>
        <end position="803"/>
    </location>
</feature>
<keyword evidence="7 13" id="KW-0067">ATP-binding</keyword>
<comment type="similarity">
    <text evidence="11 13">In the C-terminal section; belongs to the helicase family. RecG subfamily.</text>
</comment>
<dbReference type="Pfam" id="PF03461">
    <property type="entry name" value="TRCF"/>
    <property type="match status" value="1"/>
</dbReference>